<evidence type="ECO:0000313" key="1">
    <source>
        <dbReference type="EMBL" id="PKI55823.1"/>
    </source>
</evidence>
<reference evidence="1 2" key="1">
    <citation type="submission" date="2017-11" db="EMBL/GenBank/DDBJ databases">
        <title>De-novo sequencing of pomegranate (Punica granatum L.) genome.</title>
        <authorList>
            <person name="Akparov Z."/>
            <person name="Amiraslanov A."/>
            <person name="Hajiyeva S."/>
            <person name="Abbasov M."/>
            <person name="Kaur K."/>
            <person name="Hamwieh A."/>
            <person name="Solovyev V."/>
            <person name="Salamov A."/>
            <person name="Braich B."/>
            <person name="Kosarev P."/>
            <person name="Mahmoud A."/>
            <person name="Hajiyev E."/>
            <person name="Babayeva S."/>
            <person name="Izzatullayeva V."/>
            <person name="Mammadov A."/>
            <person name="Mammadov A."/>
            <person name="Sharifova S."/>
            <person name="Ojaghi J."/>
            <person name="Eynullazada K."/>
            <person name="Bayramov B."/>
            <person name="Abdulazimova A."/>
            <person name="Shahmuradov I."/>
        </authorList>
    </citation>
    <scope>NUCLEOTIDE SEQUENCE [LARGE SCALE GENOMIC DNA]</scope>
    <source>
        <strain evidence="2">cv. AG2017</strain>
        <tissue evidence="1">Leaf</tissue>
    </source>
</reference>
<dbReference type="AlphaFoldDB" id="A0A2I0JIM9"/>
<dbReference type="EMBL" id="PGOL01001661">
    <property type="protein sequence ID" value="PKI55823.1"/>
    <property type="molecule type" value="Genomic_DNA"/>
</dbReference>
<dbReference type="Proteomes" id="UP000233551">
    <property type="component" value="Unassembled WGS sequence"/>
</dbReference>
<protein>
    <submittedName>
        <fullName evidence="1">Uncharacterized protein</fullName>
    </submittedName>
</protein>
<comment type="caution">
    <text evidence="1">The sequence shown here is derived from an EMBL/GenBank/DDBJ whole genome shotgun (WGS) entry which is preliminary data.</text>
</comment>
<organism evidence="1 2">
    <name type="scientific">Punica granatum</name>
    <name type="common">Pomegranate</name>
    <dbReference type="NCBI Taxonomy" id="22663"/>
    <lineage>
        <taxon>Eukaryota</taxon>
        <taxon>Viridiplantae</taxon>
        <taxon>Streptophyta</taxon>
        <taxon>Embryophyta</taxon>
        <taxon>Tracheophyta</taxon>
        <taxon>Spermatophyta</taxon>
        <taxon>Magnoliopsida</taxon>
        <taxon>eudicotyledons</taxon>
        <taxon>Gunneridae</taxon>
        <taxon>Pentapetalae</taxon>
        <taxon>rosids</taxon>
        <taxon>malvids</taxon>
        <taxon>Myrtales</taxon>
        <taxon>Lythraceae</taxon>
        <taxon>Punica</taxon>
    </lineage>
</organism>
<name>A0A2I0JIM9_PUNGR</name>
<sequence length="133" mass="15002">MVMLSEGKARGEVMGGDGLSPECSEAFGDRCGLSLPRTCPEDLPRGVRDHRKVTRETGMIRLVRAKMISQALGVARSERCEDWRSTFTRLSIERKISFDGVPFPWSRSTWETKLNSVRQSETYSKVLMALGYL</sequence>
<accession>A0A2I0JIM9</accession>
<gene>
    <name evidence="1" type="ORF">CRG98_023788</name>
</gene>
<evidence type="ECO:0000313" key="2">
    <source>
        <dbReference type="Proteomes" id="UP000233551"/>
    </source>
</evidence>
<proteinExistence type="predicted"/>
<keyword evidence="2" id="KW-1185">Reference proteome</keyword>